<evidence type="ECO:0000313" key="2">
    <source>
        <dbReference type="Proteomes" id="UP001381693"/>
    </source>
</evidence>
<comment type="caution">
    <text evidence="1">The sequence shown here is derived from an EMBL/GenBank/DDBJ whole genome shotgun (WGS) entry which is preliminary data.</text>
</comment>
<gene>
    <name evidence="1" type="ORF">SK128_023896</name>
</gene>
<accession>A0AAN8X4V9</accession>
<dbReference type="Proteomes" id="UP001381693">
    <property type="component" value="Unassembled WGS sequence"/>
</dbReference>
<organism evidence="1 2">
    <name type="scientific">Halocaridina rubra</name>
    <name type="common">Hawaiian red shrimp</name>
    <dbReference type="NCBI Taxonomy" id="373956"/>
    <lineage>
        <taxon>Eukaryota</taxon>
        <taxon>Metazoa</taxon>
        <taxon>Ecdysozoa</taxon>
        <taxon>Arthropoda</taxon>
        <taxon>Crustacea</taxon>
        <taxon>Multicrustacea</taxon>
        <taxon>Malacostraca</taxon>
        <taxon>Eumalacostraca</taxon>
        <taxon>Eucarida</taxon>
        <taxon>Decapoda</taxon>
        <taxon>Pleocyemata</taxon>
        <taxon>Caridea</taxon>
        <taxon>Atyoidea</taxon>
        <taxon>Atyidae</taxon>
        <taxon>Halocaridina</taxon>
    </lineage>
</organism>
<dbReference type="AlphaFoldDB" id="A0AAN8X4V9"/>
<name>A0AAN8X4V9_HALRR</name>
<dbReference type="EMBL" id="JAXCGZ010008106">
    <property type="protein sequence ID" value="KAK7077956.1"/>
    <property type="molecule type" value="Genomic_DNA"/>
</dbReference>
<evidence type="ECO:0000313" key="1">
    <source>
        <dbReference type="EMBL" id="KAK7077956.1"/>
    </source>
</evidence>
<keyword evidence="2" id="KW-1185">Reference proteome</keyword>
<protein>
    <submittedName>
        <fullName evidence="1">Uncharacterized protein</fullName>
    </submittedName>
</protein>
<sequence>MFTTTFIIKGHLIWRGSCMKKISRSAYSTYRIGFFESDGENCRLSFNCSEGRLEMASQINCYLQGRGNTCISYGLNVSVNGYERVH</sequence>
<reference evidence="1 2" key="1">
    <citation type="submission" date="2023-11" db="EMBL/GenBank/DDBJ databases">
        <title>Halocaridina rubra genome assembly.</title>
        <authorList>
            <person name="Smith C."/>
        </authorList>
    </citation>
    <scope>NUCLEOTIDE SEQUENCE [LARGE SCALE GENOMIC DNA]</scope>
    <source>
        <strain evidence="1">EP-1</strain>
        <tissue evidence="1">Whole</tissue>
    </source>
</reference>
<proteinExistence type="predicted"/>